<dbReference type="InterPro" id="IPR023186">
    <property type="entry name" value="IUNH"/>
</dbReference>
<dbReference type="InterPro" id="IPR036452">
    <property type="entry name" value="Ribo_hydro-like"/>
</dbReference>
<dbReference type="Pfam" id="PF01156">
    <property type="entry name" value="IU_nuc_hydro"/>
    <property type="match status" value="1"/>
</dbReference>
<dbReference type="Gene3D" id="3.90.245.10">
    <property type="entry name" value="Ribonucleoside hydrolase-like"/>
    <property type="match status" value="1"/>
</dbReference>
<reference evidence="4" key="2">
    <citation type="submission" date="2021-04" db="EMBL/GenBank/DDBJ databases">
        <authorList>
            <person name="Gilroy R."/>
        </authorList>
    </citation>
    <scope>NUCLEOTIDE SEQUENCE</scope>
    <source>
        <strain evidence="4">14324</strain>
    </source>
</reference>
<evidence type="ECO:0000313" key="4">
    <source>
        <dbReference type="EMBL" id="HIZ21439.1"/>
    </source>
</evidence>
<proteinExistence type="predicted"/>
<dbReference type="PANTHER" id="PTHR12304:SF4">
    <property type="entry name" value="URIDINE NUCLEOSIDASE"/>
    <property type="match status" value="1"/>
</dbReference>
<dbReference type="GO" id="GO:0006152">
    <property type="term" value="P:purine nucleoside catabolic process"/>
    <property type="evidence" value="ECO:0007669"/>
    <property type="project" value="TreeGrafter"/>
</dbReference>
<dbReference type="GO" id="GO:0045437">
    <property type="term" value="F:uridine nucleosidase activity"/>
    <property type="evidence" value="ECO:0007669"/>
    <property type="project" value="UniProtKB-ARBA"/>
</dbReference>
<dbReference type="GO" id="GO:0008477">
    <property type="term" value="F:purine nucleosidase activity"/>
    <property type="evidence" value="ECO:0007669"/>
    <property type="project" value="TreeGrafter"/>
</dbReference>
<keyword evidence="1 4" id="KW-0378">Hydrolase</keyword>
<dbReference type="SUPFAM" id="SSF53590">
    <property type="entry name" value="Nucleoside hydrolase"/>
    <property type="match status" value="1"/>
</dbReference>
<keyword evidence="2" id="KW-0326">Glycosidase</keyword>
<comment type="caution">
    <text evidence="4">The sequence shown here is derived from an EMBL/GenBank/DDBJ whole genome shotgun (WGS) entry which is preliminary data.</text>
</comment>
<accession>A0A9D2DR42</accession>
<dbReference type="GO" id="GO:0005829">
    <property type="term" value="C:cytosol"/>
    <property type="evidence" value="ECO:0007669"/>
    <property type="project" value="TreeGrafter"/>
</dbReference>
<protein>
    <submittedName>
        <fullName evidence="4">Nucleoside hydrolase</fullName>
    </submittedName>
</protein>
<evidence type="ECO:0000256" key="2">
    <source>
        <dbReference type="ARBA" id="ARBA00023295"/>
    </source>
</evidence>
<dbReference type="Proteomes" id="UP000824041">
    <property type="component" value="Unassembled WGS sequence"/>
</dbReference>
<dbReference type="CDD" id="cd02651">
    <property type="entry name" value="nuc_hydro_IU_UC_XIUA"/>
    <property type="match status" value="1"/>
</dbReference>
<evidence type="ECO:0000256" key="1">
    <source>
        <dbReference type="ARBA" id="ARBA00022801"/>
    </source>
</evidence>
<name>A0A9D2DR42_9FIRM</name>
<dbReference type="AlphaFoldDB" id="A0A9D2DR42"/>
<dbReference type="InterPro" id="IPR001910">
    <property type="entry name" value="Inosine/uridine_hydrolase_dom"/>
</dbReference>
<dbReference type="EMBL" id="DXBU01000017">
    <property type="protein sequence ID" value="HIZ21439.1"/>
    <property type="molecule type" value="Genomic_DNA"/>
</dbReference>
<sequence length="312" mass="33356">MDCDPGIDDAVALCLAAAHPEAFELLGITTVAGNQTIEKVTENALRLTDFYGLDVPVARGAKTPILRPPVTASDIHGKNGIGDAEIPASERQAVPETAVLFMKKLFDGLGEGEKITLIPTGPLTNVALLFDVFPEVKEKVEEIILMGGAASGGNVTPAAEFNIYEDPEAAAIVFDSGIPVVMCGLDATHLCGISWENAAALRENGGRIARAVGEMVSFYLKSPAYKNRKAACIHDAVTFMYLLHPEIFKGVKMPVTVDCSDGIMRGNTLCDMRGFVPEEGLQVTVLMDADGDKFQEYLLEAVRSLDGSLRGR</sequence>
<evidence type="ECO:0000259" key="3">
    <source>
        <dbReference type="Pfam" id="PF01156"/>
    </source>
</evidence>
<dbReference type="PROSITE" id="PS01247">
    <property type="entry name" value="IUNH"/>
    <property type="match status" value="1"/>
</dbReference>
<organism evidence="4 5">
    <name type="scientific">Candidatus Blautia faecigallinarum</name>
    <dbReference type="NCBI Taxonomy" id="2838488"/>
    <lineage>
        <taxon>Bacteria</taxon>
        <taxon>Bacillati</taxon>
        <taxon>Bacillota</taxon>
        <taxon>Clostridia</taxon>
        <taxon>Lachnospirales</taxon>
        <taxon>Lachnospiraceae</taxon>
        <taxon>Blautia</taxon>
    </lineage>
</organism>
<evidence type="ECO:0000313" key="5">
    <source>
        <dbReference type="Proteomes" id="UP000824041"/>
    </source>
</evidence>
<reference evidence="4" key="1">
    <citation type="journal article" date="2021" name="PeerJ">
        <title>Extensive microbial diversity within the chicken gut microbiome revealed by metagenomics and culture.</title>
        <authorList>
            <person name="Gilroy R."/>
            <person name="Ravi A."/>
            <person name="Getino M."/>
            <person name="Pursley I."/>
            <person name="Horton D.L."/>
            <person name="Alikhan N.F."/>
            <person name="Baker D."/>
            <person name="Gharbi K."/>
            <person name="Hall N."/>
            <person name="Watson M."/>
            <person name="Adriaenssens E.M."/>
            <person name="Foster-Nyarko E."/>
            <person name="Jarju S."/>
            <person name="Secka A."/>
            <person name="Antonio M."/>
            <person name="Oren A."/>
            <person name="Chaudhuri R.R."/>
            <person name="La Ragione R."/>
            <person name="Hildebrand F."/>
            <person name="Pallen M.J."/>
        </authorList>
    </citation>
    <scope>NUCLEOTIDE SEQUENCE</scope>
    <source>
        <strain evidence="4">14324</strain>
    </source>
</reference>
<dbReference type="InterPro" id="IPR015910">
    <property type="entry name" value="I/U_nuclsd_hydro_CS"/>
</dbReference>
<dbReference type="PANTHER" id="PTHR12304">
    <property type="entry name" value="INOSINE-URIDINE PREFERRING NUCLEOSIDE HYDROLASE"/>
    <property type="match status" value="1"/>
</dbReference>
<feature type="domain" description="Inosine/uridine-preferring nucleoside hydrolase" evidence="3">
    <location>
        <begin position="1"/>
        <end position="295"/>
    </location>
</feature>
<gene>
    <name evidence="4" type="ORF">IAA21_01395</name>
</gene>